<evidence type="ECO:0000256" key="1">
    <source>
        <dbReference type="SAM" id="MobiDB-lite"/>
    </source>
</evidence>
<dbReference type="Proteomes" id="UP001066276">
    <property type="component" value="Chromosome 11"/>
</dbReference>
<comment type="caution">
    <text evidence="2">The sequence shown here is derived from an EMBL/GenBank/DDBJ whole genome shotgun (WGS) entry which is preliminary data.</text>
</comment>
<accession>A0AAV7LV39</accession>
<dbReference type="AlphaFoldDB" id="A0AAV7LV39"/>
<sequence>MDEANHTGLLIAVYSDYFVSIRNTKQNIAKSGERLEPNEKCARPTSLIIDRARACSPTPKFSARGAYPADSAPPRVGVSFLSHQKSLSAYGRGHLQSHFGIGQDVTAPSISPSRGWENGIIKAILPNSKMAPARRHGPAHMRSSGCASKPPVARSQRRNNARPRLGRAKAELPDRAPRLPLPGWPPADPGRHGPSVEQSGAGVSLIVLCLPADRAPQPLVVLLEAAMFGPELQLHQ</sequence>
<dbReference type="EMBL" id="JANPWB010000015">
    <property type="protein sequence ID" value="KAJ1093408.1"/>
    <property type="molecule type" value="Genomic_DNA"/>
</dbReference>
<feature type="compositionally biased region" description="Basic residues" evidence="1">
    <location>
        <begin position="155"/>
        <end position="167"/>
    </location>
</feature>
<gene>
    <name evidence="2" type="ORF">NDU88_006509</name>
</gene>
<organism evidence="2 3">
    <name type="scientific">Pleurodeles waltl</name>
    <name type="common">Iberian ribbed newt</name>
    <dbReference type="NCBI Taxonomy" id="8319"/>
    <lineage>
        <taxon>Eukaryota</taxon>
        <taxon>Metazoa</taxon>
        <taxon>Chordata</taxon>
        <taxon>Craniata</taxon>
        <taxon>Vertebrata</taxon>
        <taxon>Euteleostomi</taxon>
        <taxon>Amphibia</taxon>
        <taxon>Batrachia</taxon>
        <taxon>Caudata</taxon>
        <taxon>Salamandroidea</taxon>
        <taxon>Salamandridae</taxon>
        <taxon>Pleurodelinae</taxon>
        <taxon>Pleurodeles</taxon>
    </lineage>
</organism>
<reference evidence="2" key="1">
    <citation type="journal article" date="2022" name="bioRxiv">
        <title>Sequencing and chromosome-scale assembly of the giantPleurodeles waltlgenome.</title>
        <authorList>
            <person name="Brown T."/>
            <person name="Elewa A."/>
            <person name="Iarovenko S."/>
            <person name="Subramanian E."/>
            <person name="Araus A.J."/>
            <person name="Petzold A."/>
            <person name="Susuki M."/>
            <person name="Suzuki K.-i.T."/>
            <person name="Hayashi T."/>
            <person name="Toyoda A."/>
            <person name="Oliveira C."/>
            <person name="Osipova E."/>
            <person name="Leigh N.D."/>
            <person name="Simon A."/>
            <person name="Yun M.H."/>
        </authorList>
    </citation>
    <scope>NUCLEOTIDE SEQUENCE</scope>
    <source>
        <strain evidence="2">20211129_DDA</strain>
        <tissue evidence="2">Liver</tissue>
    </source>
</reference>
<evidence type="ECO:0000313" key="2">
    <source>
        <dbReference type="EMBL" id="KAJ1093408.1"/>
    </source>
</evidence>
<evidence type="ECO:0000313" key="3">
    <source>
        <dbReference type="Proteomes" id="UP001066276"/>
    </source>
</evidence>
<feature type="compositionally biased region" description="Basic and acidic residues" evidence="1">
    <location>
        <begin position="168"/>
        <end position="177"/>
    </location>
</feature>
<feature type="region of interest" description="Disordered" evidence="1">
    <location>
        <begin position="131"/>
        <end position="197"/>
    </location>
</feature>
<feature type="compositionally biased region" description="Pro residues" evidence="1">
    <location>
        <begin position="179"/>
        <end position="188"/>
    </location>
</feature>
<proteinExistence type="predicted"/>
<name>A0AAV7LV39_PLEWA</name>
<protein>
    <submittedName>
        <fullName evidence="2">Uncharacterized protein</fullName>
    </submittedName>
</protein>
<keyword evidence="3" id="KW-1185">Reference proteome</keyword>